<evidence type="ECO:0000313" key="2">
    <source>
        <dbReference type="EMBL" id="MBY75698.1"/>
    </source>
</evidence>
<evidence type="ECO:0000256" key="1">
    <source>
        <dbReference type="SAM" id="Phobius"/>
    </source>
</evidence>
<gene>
    <name evidence="2" type="ORF">g.143347</name>
</gene>
<dbReference type="AlphaFoldDB" id="A0A2S2QD84"/>
<dbReference type="InterPro" id="IPR022048">
    <property type="entry name" value="Envelope_fusion-like"/>
</dbReference>
<dbReference type="Pfam" id="PF12259">
    <property type="entry name" value="Baculo_F"/>
    <property type="match status" value="1"/>
</dbReference>
<reference evidence="2" key="1">
    <citation type="submission" date="2018-04" db="EMBL/GenBank/DDBJ databases">
        <title>Transcriptome assembly of Sipha flava.</title>
        <authorList>
            <person name="Scully E.D."/>
            <person name="Geib S.M."/>
            <person name="Palmer N.A."/>
            <person name="Koch K."/>
            <person name="Bradshaw J."/>
            <person name="Heng-Moss T."/>
            <person name="Sarath G."/>
        </authorList>
    </citation>
    <scope>NUCLEOTIDE SEQUENCE</scope>
</reference>
<name>A0A2S2QD84_9HEMI</name>
<feature type="transmembrane region" description="Helical" evidence="1">
    <location>
        <begin position="151"/>
        <end position="169"/>
    </location>
</feature>
<sequence length="205" mass="23417">MPKICEIKTVPIFNDIWHQLGNNNRWLYATHETIDLIINCQDDVNNIQINGTGILTLKPNCKAFTKNNIILAKYLGKGNSSKDYVPQFQLPTEHFNTIIKNQKENNANHHNSATKFNDLNIYAKSITALDEQLKDELENESKEKVTTAHTTGLSAILIILLGITIFKISKYMRKRNKNKTSETVQVIYNTESNSLQVQDNIQDKI</sequence>
<keyword evidence="1" id="KW-1133">Transmembrane helix</keyword>
<keyword evidence="1" id="KW-0812">Transmembrane</keyword>
<dbReference type="EMBL" id="GGMS01006495">
    <property type="protein sequence ID" value="MBY75698.1"/>
    <property type="molecule type" value="Transcribed_RNA"/>
</dbReference>
<protein>
    <submittedName>
        <fullName evidence="2">Uncharacterized protein</fullName>
    </submittedName>
</protein>
<accession>A0A2S2QD84</accession>
<keyword evidence="1" id="KW-0472">Membrane</keyword>
<organism evidence="2">
    <name type="scientific">Sipha flava</name>
    <name type="common">yellow sugarcane aphid</name>
    <dbReference type="NCBI Taxonomy" id="143950"/>
    <lineage>
        <taxon>Eukaryota</taxon>
        <taxon>Metazoa</taxon>
        <taxon>Ecdysozoa</taxon>
        <taxon>Arthropoda</taxon>
        <taxon>Hexapoda</taxon>
        <taxon>Insecta</taxon>
        <taxon>Pterygota</taxon>
        <taxon>Neoptera</taxon>
        <taxon>Paraneoptera</taxon>
        <taxon>Hemiptera</taxon>
        <taxon>Sternorrhyncha</taxon>
        <taxon>Aphidomorpha</taxon>
        <taxon>Aphidoidea</taxon>
        <taxon>Aphididae</taxon>
        <taxon>Sipha</taxon>
    </lineage>
</organism>
<proteinExistence type="predicted"/>